<dbReference type="InterPro" id="IPR007014">
    <property type="entry name" value="FUN14"/>
</dbReference>
<feature type="transmembrane region" description="Helical" evidence="6">
    <location>
        <begin position="73"/>
        <end position="91"/>
    </location>
</feature>
<comment type="subcellular location">
    <subcellularLocation>
        <location evidence="1">Membrane</location>
    </subcellularLocation>
</comment>
<comment type="similarity">
    <text evidence="2">Belongs to the FUN14 family.</text>
</comment>
<gene>
    <name evidence="8" type="ORF">CXB77_03525</name>
</gene>
<name>A0A2S7XTK9_9GAMM</name>
<evidence type="ECO:0000256" key="4">
    <source>
        <dbReference type="ARBA" id="ARBA00022989"/>
    </source>
</evidence>
<feature type="transmembrane region" description="Helical" evidence="6">
    <location>
        <begin position="111"/>
        <end position="141"/>
    </location>
</feature>
<evidence type="ECO:0000256" key="6">
    <source>
        <dbReference type="SAM" id="Phobius"/>
    </source>
</evidence>
<evidence type="ECO:0000256" key="7">
    <source>
        <dbReference type="SAM" id="SignalP"/>
    </source>
</evidence>
<organism evidence="8 9">
    <name type="scientific">Chromatium okenii</name>
    <dbReference type="NCBI Taxonomy" id="61644"/>
    <lineage>
        <taxon>Bacteria</taxon>
        <taxon>Pseudomonadati</taxon>
        <taxon>Pseudomonadota</taxon>
        <taxon>Gammaproteobacteria</taxon>
        <taxon>Chromatiales</taxon>
        <taxon>Chromatiaceae</taxon>
        <taxon>Chromatium</taxon>
    </lineage>
</organism>
<protein>
    <submittedName>
        <fullName evidence="8">Uncharacterized protein</fullName>
    </submittedName>
</protein>
<dbReference type="EMBL" id="PPGH01000018">
    <property type="protein sequence ID" value="PQJ97065.1"/>
    <property type="molecule type" value="Genomic_DNA"/>
</dbReference>
<evidence type="ECO:0000256" key="3">
    <source>
        <dbReference type="ARBA" id="ARBA00022692"/>
    </source>
</evidence>
<evidence type="ECO:0000256" key="2">
    <source>
        <dbReference type="ARBA" id="ARBA00009160"/>
    </source>
</evidence>
<keyword evidence="3 6" id="KW-0812">Transmembrane</keyword>
<reference evidence="8 9" key="1">
    <citation type="submission" date="2018-01" db="EMBL/GenBank/DDBJ databases">
        <title>The complete genome sequence of Chromatium okenii LaCa, a purple sulfur bacterium with a turbulent life.</title>
        <authorList>
            <person name="Luedin S.M."/>
            <person name="Liechti N."/>
            <person name="Storelli N."/>
            <person name="Danza F."/>
            <person name="Wittwer M."/>
            <person name="Pothier J.F."/>
            <person name="Tonolla M.A."/>
        </authorList>
    </citation>
    <scope>NUCLEOTIDE SEQUENCE [LARGE SCALE GENOMIC DNA]</scope>
    <source>
        <strain evidence="8 9">LaCa</strain>
    </source>
</reference>
<feature type="signal peptide" evidence="7">
    <location>
        <begin position="1"/>
        <end position="23"/>
    </location>
</feature>
<evidence type="ECO:0000313" key="8">
    <source>
        <dbReference type="EMBL" id="PQJ97065.1"/>
    </source>
</evidence>
<dbReference type="GO" id="GO:0016020">
    <property type="term" value="C:membrane"/>
    <property type="evidence" value="ECO:0007669"/>
    <property type="project" value="UniProtKB-SubCell"/>
</dbReference>
<dbReference type="RefSeq" id="WP_105072807.1">
    <property type="nucleotide sequence ID" value="NZ_PPGH01000018.1"/>
</dbReference>
<evidence type="ECO:0000256" key="1">
    <source>
        <dbReference type="ARBA" id="ARBA00004370"/>
    </source>
</evidence>
<keyword evidence="7" id="KW-0732">Signal</keyword>
<feature type="transmembrane region" description="Helical" evidence="6">
    <location>
        <begin position="47"/>
        <end position="66"/>
    </location>
</feature>
<sequence>MKLSTTIIRTIPLGLLTSASSFASTLLPDHEAANPDLASRAGELFNTGFFLTLGFSFMVGMAMGFALKVAFKIALLLMGLILLGVFGLQYAGLVEINWVSIEGHYDGWAAWLSAAGGAFLGFVGNNLTSGASFLAGLALGLKF</sequence>
<evidence type="ECO:0000313" key="9">
    <source>
        <dbReference type="Proteomes" id="UP000239936"/>
    </source>
</evidence>
<feature type="chain" id="PRO_5015728083" evidence="7">
    <location>
        <begin position="24"/>
        <end position="143"/>
    </location>
</feature>
<dbReference type="AlphaFoldDB" id="A0A2S7XTK9"/>
<accession>A0A2S7XTK9</accession>
<keyword evidence="4 6" id="KW-1133">Transmembrane helix</keyword>
<dbReference type="Pfam" id="PF04930">
    <property type="entry name" value="FUN14"/>
    <property type="match status" value="1"/>
</dbReference>
<comment type="caution">
    <text evidence="8">The sequence shown here is derived from an EMBL/GenBank/DDBJ whole genome shotgun (WGS) entry which is preliminary data.</text>
</comment>
<proteinExistence type="inferred from homology"/>
<dbReference type="Proteomes" id="UP000239936">
    <property type="component" value="Unassembled WGS sequence"/>
</dbReference>
<keyword evidence="5 6" id="KW-0472">Membrane</keyword>
<evidence type="ECO:0000256" key="5">
    <source>
        <dbReference type="ARBA" id="ARBA00023136"/>
    </source>
</evidence>
<keyword evidence="9" id="KW-1185">Reference proteome</keyword>